<feature type="domain" description="Reverse transcriptase Ty1/copia-type" evidence="2">
    <location>
        <begin position="1"/>
        <end position="82"/>
    </location>
</feature>
<evidence type="ECO:0000313" key="4">
    <source>
        <dbReference type="Proteomes" id="UP000069940"/>
    </source>
</evidence>
<sequence length="225" mass="24864">MDAITAFLQGELNEEVIYMEQSVGHVDTAAPKKICLLQKALYGLKQSNRVWNKKLDAELNDIGLKRSSFDPCVYYHVQLIIIAVCPSLNLDTPKNSELEDSDEDDRVSVTIKTPNGSAVTNPEKLQQTNRIKLSSSGINSPRRLCPRRTSEFSPKSKTMKTTTTTATAATFVSVSIFIQIISRRNLINGATVLRRLRAAGDDDDDVDGLILVFCTISVHPRPPSS</sequence>
<dbReference type="RefSeq" id="XP_062715785.1">
    <property type="nucleotide sequence ID" value="XM_062859801.1"/>
</dbReference>
<name>A0ABM1ZSY7_AEDAL</name>
<proteinExistence type="predicted"/>
<reference evidence="3" key="2">
    <citation type="submission" date="2025-05" db="UniProtKB">
        <authorList>
            <consortium name="EnsemblMetazoa"/>
        </authorList>
    </citation>
    <scope>IDENTIFICATION</scope>
    <source>
        <strain evidence="3">Foshan</strain>
    </source>
</reference>
<reference evidence="4" key="1">
    <citation type="journal article" date="2015" name="Proc. Natl. Acad. Sci. U.S.A.">
        <title>Genome sequence of the Asian Tiger mosquito, Aedes albopictus, reveals insights into its biology, genetics, and evolution.</title>
        <authorList>
            <person name="Chen X.G."/>
            <person name="Jiang X."/>
            <person name="Gu J."/>
            <person name="Xu M."/>
            <person name="Wu Y."/>
            <person name="Deng Y."/>
            <person name="Zhang C."/>
            <person name="Bonizzoni M."/>
            <person name="Dermauw W."/>
            <person name="Vontas J."/>
            <person name="Armbruster P."/>
            <person name="Huang X."/>
            <person name="Yang Y."/>
            <person name="Zhang H."/>
            <person name="He W."/>
            <person name="Peng H."/>
            <person name="Liu Y."/>
            <person name="Wu K."/>
            <person name="Chen J."/>
            <person name="Lirakis M."/>
            <person name="Topalis P."/>
            <person name="Van Leeuwen T."/>
            <person name="Hall A.B."/>
            <person name="Jiang X."/>
            <person name="Thorpe C."/>
            <person name="Mueller R.L."/>
            <person name="Sun C."/>
            <person name="Waterhouse R.M."/>
            <person name="Yan G."/>
            <person name="Tu Z.J."/>
            <person name="Fang X."/>
            <person name="James A.A."/>
        </authorList>
    </citation>
    <scope>NUCLEOTIDE SEQUENCE [LARGE SCALE GENOMIC DNA]</scope>
    <source>
        <strain evidence="4">Foshan</strain>
    </source>
</reference>
<protein>
    <recommendedName>
        <fullName evidence="2">Reverse transcriptase Ty1/copia-type domain-containing protein</fullName>
    </recommendedName>
</protein>
<evidence type="ECO:0000259" key="2">
    <source>
        <dbReference type="Pfam" id="PF07727"/>
    </source>
</evidence>
<feature type="region of interest" description="Disordered" evidence="1">
    <location>
        <begin position="136"/>
        <end position="157"/>
    </location>
</feature>
<dbReference type="Proteomes" id="UP000069940">
    <property type="component" value="Unassembled WGS sequence"/>
</dbReference>
<dbReference type="InterPro" id="IPR013103">
    <property type="entry name" value="RVT_2"/>
</dbReference>
<keyword evidence="4" id="KW-1185">Reference proteome</keyword>
<evidence type="ECO:0000313" key="3">
    <source>
        <dbReference type="EnsemblMetazoa" id="AALFPA23_021378.P31591"/>
    </source>
</evidence>
<dbReference type="GeneID" id="134291700"/>
<accession>A0ABM1ZSY7</accession>
<dbReference type="Pfam" id="PF07727">
    <property type="entry name" value="RVT_2"/>
    <property type="match status" value="1"/>
</dbReference>
<dbReference type="EnsemblMetazoa" id="AALFPA23_021378.R31591">
    <property type="protein sequence ID" value="AALFPA23_021378.P31591"/>
    <property type="gene ID" value="AALFPA23_021378"/>
</dbReference>
<organism evidence="3 4">
    <name type="scientific">Aedes albopictus</name>
    <name type="common">Asian tiger mosquito</name>
    <name type="synonym">Stegomyia albopicta</name>
    <dbReference type="NCBI Taxonomy" id="7160"/>
    <lineage>
        <taxon>Eukaryota</taxon>
        <taxon>Metazoa</taxon>
        <taxon>Ecdysozoa</taxon>
        <taxon>Arthropoda</taxon>
        <taxon>Hexapoda</taxon>
        <taxon>Insecta</taxon>
        <taxon>Pterygota</taxon>
        <taxon>Neoptera</taxon>
        <taxon>Endopterygota</taxon>
        <taxon>Diptera</taxon>
        <taxon>Nematocera</taxon>
        <taxon>Culicoidea</taxon>
        <taxon>Culicidae</taxon>
        <taxon>Culicinae</taxon>
        <taxon>Aedini</taxon>
        <taxon>Aedes</taxon>
        <taxon>Stegomyia</taxon>
    </lineage>
</organism>
<evidence type="ECO:0000256" key="1">
    <source>
        <dbReference type="SAM" id="MobiDB-lite"/>
    </source>
</evidence>